<proteinExistence type="predicted"/>
<accession>A0A0P0RK01</accession>
<evidence type="ECO:0000313" key="2">
    <source>
        <dbReference type="Proteomes" id="UP000019146"/>
    </source>
</evidence>
<gene>
    <name evidence="1" type="ORF">K788_0000091</name>
</gene>
<protein>
    <submittedName>
        <fullName evidence="1">Uncharacterized protein</fullName>
    </submittedName>
</protein>
<sequence>MLALPERRMPVARWQTGILTTSKHVLPISLLQPKYAPSR</sequence>
<reference evidence="1 2" key="1">
    <citation type="journal article" date="2014" name="Genome Announc.">
        <title>Draft Genome Sequence of the Haloacid-Degrading Burkholderia caribensis Strain MBA4.</title>
        <authorList>
            <person name="Pan Y."/>
            <person name="Kong K.F."/>
            <person name="Tsang J.S."/>
        </authorList>
    </citation>
    <scope>NUCLEOTIDE SEQUENCE [LARGE SCALE GENOMIC DNA]</scope>
    <source>
        <strain evidence="1 2">MBA4</strain>
    </source>
</reference>
<dbReference type="EMBL" id="CP012747">
    <property type="protein sequence ID" value="ALL68904.1"/>
    <property type="molecule type" value="Genomic_DNA"/>
</dbReference>
<dbReference type="AlphaFoldDB" id="A0A0P0RK01"/>
<name>A0A0P0RK01_9BURK</name>
<dbReference type="Proteomes" id="UP000019146">
    <property type="component" value="Chromosome 2"/>
</dbReference>
<organism evidence="1 2">
    <name type="scientific">Paraburkholderia caribensis MBA4</name>
    <dbReference type="NCBI Taxonomy" id="1323664"/>
    <lineage>
        <taxon>Bacteria</taxon>
        <taxon>Pseudomonadati</taxon>
        <taxon>Pseudomonadota</taxon>
        <taxon>Betaproteobacteria</taxon>
        <taxon>Burkholderiales</taxon>
        <taxon>Burkholderiaceae</taxon>
        <taxon>Paraburkholderia</taxon>
    </lineage>
</organism>
<dbReference type="KEGG" id="bcai:K788_0000091"/>
<evidence type="ECO:0000313" key="1">
    <source>
        <dbReference type="EMBL" id="ALL68904.1"/>
    </source>
</evidence>